<dbReference type="SUPFAM" id="SSF54862">
    <property type="entry name" value="4Fe-4S ferredoxins"/>
    <property type="match status" value="1"/>
</dbReference>
<name>A0A498CVF1_9FIRM</name>
<comment type="subunit">
    <text evidence="11">Heterotetramer of 2 PreA and 2 PreT subunits.</text>
</comment>
<dbReference type="Gene3D" id="3.20.20.70">
    <property type="entry name" value="Aldolase class I"/>
    <property type="match status" value="1"/>
</dbReference>
<protein>
    <recommendedName>
        <fullName evidence="12">dihydrouracil dehydrogenase (NAD(+))</fullName>
        <ecNumber evidence="12">1.3.1.1</ecNumber>
    </recommendedName>
    <alternativeName>
        <fullName evidence="7">Dihydrothymine dehydrogenase</fullName>
    </alternativeName>
    <alternativeName>
        <fullName evidence="6">Dihydrouracil dehydrogenase</fullName>
    </alternativeName>
</protein>
<dbReference type="InterPro" id="IPR005720">
    <property type="entry name" value="Dihydroorotate_DH_cat"/>
</dbReference>
<keyword evidence="15" id="KW-1185">Reference proteome</keyword>
<dbReference type="InterPro" id="IPR017900">
    <property type="entry name" value="4Fe4S_Fe_S_CS"/>
</dbReference>
<evidence type="ECO:0000259" key="13">
    <source>
        <dbReference type="PROSITE" id="PS51379"/>
    </source>
</evidence>
<dbReference type="SUPFAM" id="SSF51395">
    <property type="entry name" value="FMN-linked oxidoreductases"/>
    <property type="match status" value="1"/>
</dbReference>
<dbReference type="Proteomes" id="UP000276301">
    <property type="component" value="Unassembled WGS sequence"/>
</dbReference>
<evidence type="ECO:0000256" key="4">
    <source>
        <dbReference type="ARBA" id="ARBA00023004"/>
    </source>
</evidence>
<dbReference type="PROSITE" id="PS00198">
    <property type="entry name" value="4FE4S_FER_1"/>
    <property type="match status" value="1"/>
</dbReference>
<comment type="function">
    <text evidence="10">Involved in pyrimidine base degradation. Catalyzes physiologically the reduction of uracil to 5,6-dihydrouracil (DHU) by using NADH as a specific cosubstrate. It also catalyzes the reverse reaction and the reduction of thymine to 5,6-dihydrothymine (DHT).</text>
</comment>
<dbReference type="RefSeq" id="WP_121587718.1">
    <property type="nucleotide sequence ID" value="NZ_RCHT01000059.1"/>
</dbReference>
<evidence type="ECO:0000256" key="12">
    <source>
        <dbReference type="ARBA" id="ARBA00049728"/>
    </source>
</evidence>
<evidence type="ECO:0000256" key="7">
    <source>
        <dbReference type="ARBA" id="ARBA00032722"/>
    </source>
</evidence>
<evidence type="ECO:0000256" key="1">
    <source>
        <dbReference type="ARBA" id="ARBA00010804"/>
    </source>
</evidence>
<dbReference type="Pfam" id="PF00037">
    <property type="entry name" value="Fer4"/>
    <property type="match status" value="1"/>
</dbReference>
<sequence>MSLAVPFLGRQLKNPVIVAAGPWSRSAAAIQRSIDAGAAAVVTETITLEAGTVIRPRLYLDDGRLFNTMLYSTLDLEQWEQEMDRIDKRDCMLICSIWGATPSEAAYIASKVERMGADAVELSISAPIGTKNERLSSHPEHIGEFVRTIVAAVEIPVMVKLSYDASINTGFVHAIEEAGASAVSAIDSLKGLSGVDIERQQAVMPTYGGYTGPNIRPVSLAVTATLSQLTRCQICGIGGIESFENVLEFIMLGANTVQLASAVMLHGYGRIAEIVQGLAAWADGHGGSIERLRGAALGSLIPFEEIPEQPLVSELLSPCAREDCSLCAGGCLYGGVHREADGIVTDPTRCTGCGLCVARCPDKKLRLVWK</sequence>
<proteinExistence type="inferred from homology"/>
<dbReference type="PROSITE" id="PS51379">
    <property type="entry name" value="4FE4S_FER_2"/>
    <property type="match status" value="1"/>
</dbReference>
<dbReference type="GO" id="GO:0006210">
    <property type="term" value="P:thymine catabolic process"/>
    <property type="evidence" value="ECO:0007669"/>
    <property type="project" value="TreeGrafter"/>
</dbReference>
<dbReference type="InterPro" id="IPR017896">
    <property type="entry name" value="4Fe4S_Fe-S-bd"/>
</dbReference>
<dbReference type="Pfam" id="PF01180">
    <property type="entry name" value="DHO_dh"/>
    <property type="match status" value="1"/>
</dbReference>
<feature type="domain" description="4Fe-4S ferredoxin-type" evidence="13">
    <location>
        <begin position="341"/>
        <end position="370"/>
    </location>
</feature>
<accession>A0A498CVF1</accession>
<dbReference type="Gene3D" id="3.30.70.20">
    <property type="match status" value="1"/>
</dbReference>
<evidence type="ECO:0000256" key="2">
    <source>
        <dbReference type="ARBA" id="ARBA00022723"/>
    </source>
</evidence>
<evidence type="ECO:0000256" key="5">
    <source>
        <dbReference type="ARBA" id="ARBA00023014"/>
    </source>
</evidence>
<evidence type="ECO:0000256" key="8">
    <source>
        <dbReference type="ARBA" id="ARBA00047685"/>
    </source>
</evidence>
<keyword evidence="4" id="KW-0408">Iron</keyword>
<dbReference type="GO" id="GO:0006212">
    <property type="term" value="P:uracil catabolic process"/>
    <property type="evidence" value="ECO:0007669"/>
    <property type="project" value="TreeGrafter"/>
</dbReference>
<dbReference type="GO" id="GO:0005737">
    <property type="term" value="C:cytoplasm"/>
    <property type="evidence" value="ECO:0007669"/>
    <property type="project" value="InterPro"/>
</dbReference>
<evidence type="ECO:0000256" key="11">
    <source>
        <dbReference type="ARBA" id="ARBA00049714"/>
    </source>
</evidence>
<organism evidence="14 15">
    <name type="scientific">Anaerotruncus massiliensis</name>
    <name type="common">ex Liu et al. 2021</name>
    <dbReference type="NCBI Taxonomy" id="2321404"/>
    <lineage>
        <taxon>Bacteria</taxon>
        <taxon>Bacillati</taxon>
        <taxon>Bacillota</taxon>
        <taxon>Clostridia</taxon>
        <taxon>Eubacteriales</taxon>
        <taxon>Oscillospiraceae</taxon>
        <taxon>Anaerotruncus</taxon>
    </lineage>
</organism>
<dbReference type="GO" id="GO:0004159">
    <property type="term" value="F:dihydropyrimidine dehydrogenase (NAD+) activity"/>
    <property type="evidence" value="ECO:0007669"/>
    <property type="project" value="UniProtKB-EC"/>
</dbReference>
<keyword evidence="3" id="KW-0560">Oxidoreductase</keyword>
<reference evidence="14 15" key="1">
    <citation type="submission" date="2018-10" db="EMBL/GenBank/DDBJ databases">
        <title>Anaerotruncus faecis sp. nov., isolated from human feces.</title>
        <authorList>
            <person name="Wang Y.-J."/>
        </authorList>
    </citation>
    <scope>NUCLEOTIDE SEQUENCE [LARGE SCALE GENOMIC DNA]</scope>
    <source>
        <strain evidence="14 15">22A2-44</strain>
    </source>
</reference>
<dbReference type="InterPro" id="IPR013785">
    <property type="entry name" value="Aldolase_TIM"/>
</dbReference>
<dbReference type="GO" id="GO:0002058">
    <property type="term" value="F:uracil binding"/>
    <property type="evidence" value="ECO:0007669"/>
    <property type="project" value="TreeGrafter"/>
</dbReference>
<dbReference type="EC" id="1.3.1.1" evidence="12"/>
<keyword evidence="5" id="KW-0411">Iron-sulfur</keyword>
<dbReference type="GO" id="GO:0051536">
    <property type="term" value="F:iron-sulfur cluster binding"/>
    <property type="evidence" value="ECO:0007669"/>
    <property type="project" value="UniProtKB-KW"/>
</dbReference>
<comment type="caution">
    <text evidence="14">The sequence shown here is derived from an EMBL/GenBank/DDBJ whole genome shotgun (WGS) entry which is preliminary data.</text>
</comment>
<dbReference type="PANTHER" id="PTHR43073:SF2">
    <property type="entry name" value="DIHYDROPYRIMIDINE DEHYDROGENASE [NADP(+)]"/>
    <property type="match status" value="1"/>
</dbReference>
<keyword evidence="2" id="KW-0479">Metal-binding</keyword>
<dbReference type="GO" id="GO:0050661">
    <property type="term" value="F:NADP binding"/>
    <property type="evidence" value="ECO:0007669"/>
    <property type="project" value="TreeGrafter"/>
</dbReference>
<evidence type="ECO:0000313" key="15">
    <source>
        <dbReference type="Proteomes" id="UP000276301"/>
    </source>
</evidence>
<comment type="catalytic activity">
    <reaction evidence="9">
        <text>5,6-dihydrouracil + NAD(+) = uracil + NADH + H(+)</text>
        <dbReference type="Rhea" id="RHEA:20189"/>
        <dbReference type="ChEBI" id="CHEBI:15378"/>
        <dbReference type="ChEBI" id="CHEBI:15901"/>
        <dbReference type="ChEBI" id="CHEBI:17568"/>
        <dbReference type="ChEBI" id="CHEBI:57540"/>
        <dbReference type="ChEBI" id="CHEBI:57945"/>
        <dbReference type="EC" id="1.3.1.1"/>
    </reaction>
</comment>
<evidence type="ECO:0000256" key="9">
    <source>
        <dbReference type="ARBA" id="ARBA00048792"/>
    </source>
</evidence>
<evidence type="ECO:0000313" key="14">
    <source>
        <dbReference type="EMBL" id="RLL06568.1"/>
    </source>
</evidence>
<dbReference type="AlphaFoldDB" id="A0A498CVF1"/>
<dbReference type="EMBL" id="RCHT01000059">
    <property type="protein sequence ID" value="RLL06568.1"/>
    <property type="molecule type" value="Genomic_DNA"/>
</dbReference>
<gene>
    <name evidence="14" type="ORF">D4A47_13755</name>
</gene>
<dbReference type="PANTHER" id="PTHR43073">
    <property type="entry name" value="DIHYDROPYRIMIDINE DEHYDROGENASE [NADP(+)]"/>
    <property type="match status" value="1"/>
</dbReference>
<comment type="catalytic activity">
    <reaction evidence="8">
        <text>5,6-dihydrothymine + NAD(+) = thymine + NADH + H(+)</text>
        <dbReference type="Rhea" id="RHEA:28791"/>
        <dbReference type="ChEBI" id="CHEBI:15378"/>
        <dbReference type="ChEBI" id="CHEBI:17821"/>
        <dbReference type="ChEBI" id="CHEBI:27468"/>
        <dbReference type="ChEBI" id="CHEBI:57540"/>
        <dbReference type="ChEBI" id="CHEBI:57945"/>
        <dbReference type="EC" id="1.3.1.1"/>
    </reaction>
</comment>
<evidence type="ECO:0000256" key="6">
    <source>
        <dbReference type="ARBA" id="ARBA00030119"/>
    </source>
</evidence>
<dbReference type="GO" id="GO:0046872">
    <property type="term" value="F:metal ion binding"/>
    <property type="evidence" value="ECO:0007669"/>
    <property type="project" value="UniProtKB-KW"/>
</dbReference>
<comment type="similarity">
    <text evidence="1">Belongs to the dihydropyrimidine dehydrogenase family.</text>
</comment>
<evidence type="ECO:0000256" key="3">
    <source>
        <dbReference type="ARBA" id="ARBA00023002"/>
    </source>
</evidence>
<evidence type="ECO:0000256" key="10">
    <source>
        <dbReference type="ARBA" id="ARBA00049578"/>
    </source>
</evidence>